<dbReference type="GO" id="GO:0003677">
    <property type="term" value="F:DNA binding"/>
    <property type="evidence" value="ECO:0007669"/>
    <property type="project" value="InterPro"/>
</dbReference>
<keyword evidence="4 6" id="KW-0235">DNA replication</keyword>
<evidence type="ECO:0000259" key="8">
    <source>
        <dbReference type="Pfam" id="PF22062"/>
    </source>
</evidence>
<organism evidence="9 10">
    <name type="scientific">Wickerhamomyces anomalus (strain ATCC 58044 / CBS 1984 / NCYC 433 / NRRL Y-366-8)</name>
    <name type="common">Yeast</name>
    <name type="synonym">Hansenula anomala</name>
    <dbReference type="NCBI Taxonomy" id="683960"/>
    <lineage>
        <taxon>Eukaryota</taxon>
        <taxon>Fungi</taxon>
        <taxon>Dikarya</taxon>
        <taxon>Ascomycota</taxon>
        <taxon>Saccharomycotina</taxon>
        <taxon>Saccharomycetes</taxon>
        <taxon>Phaffomycetales</taxon>
        <taxon>Wickerhamomycetaceae</taxon>
        <taxon>Wickerhamomyces</taxon>
    </lineage>
</organism>
<evidence type="ECO:0000256" key="3">
    <source>
        <dbReference type="ARBA" id="ARBA00018596"/>
    </source>
</evidence>
<feature type="domain" description="DNA polymerase alpha/delta/epsilon subunit B" evidence="7">
    <location>
        <begin position="316"/>
        <end position="541"/>
    </location>
</feature>
<dbReference type="GO" id="GO:0003887">
    <property type="term" value="F:DNA-directed DNA polymerase activity"/>
    <property type="evidence" value="ECO:0007669"/>
    <property type="project" value="EnsemblFungi"/>
</dbReference>
<accession>A0A1E3P4K6</accession>
<dbReference type="PANTHER" id="PTHR23061">
    <property type="entry name" value="DNA POLYMERASE 2 ALPHA 70 KDA SUBUNIT"/>
    <property type="match status" value="1"/>
</dbReference>
<keyword evidence="10" id="KW-1185">Reference proteome</keyword>
<comment type="function">
    <text evidence="6">Accessory subunit of the DNA polymerase alpha complex (also known as the alpha DNA polymerase-primase complex) which plays an essential role in the initiation of DNA synthesis.</text>
</comment>
<dbReference type="GO" id="GO:0005658">
    <property type="term" value="C:alpha DNA polymerase:primase complex"/>
    <property type="evidence" value="ECO:0007669"/>
    <property type="project" value="EnsemblFungi"/>
</dbReference>
<evidence type="ECO:0000256" key="6">
    <source>
        <dbReference type="PIRNR" id="PIRNR018300"/>
    </source>
</evidence>
<dbReference type="InterPro" id="IPR007185">
    <property type="entry name" value="DNA_pol_a/d/e_bsu"/>
</dbReference>
<keyword evidence="5 6" id="KW-0539">Nucleus</keyword>
<dbReference type="AlphaFoldDB" id="A0A1E3P4K6"/>
<reference evidence="9 10" key="1">
    <citation type="journal article" date="2016" name="Proc. Natl. Acad. Sci. U.S.A.">
        <title>Comparative genomics of biotechnologically important yeasts.</title>
        <authorList>
            <person name="Riley R."/>
            <person name="Haridas S."/>
            <person name="Wolfe K.H."/>
            <person name="Lopes M.R."/>
            <person name="Hittinger C.T."/>
            <person name="Goeker M."/>
            <person name="Salamov A.A."/>
            <person name="Wisecaver J.H."/>
            <person name="Long T.M."/>
            <person name="Calvey C.H."/>
            <person name="Aerts A.L."/>
            <person name="Barry K.W."/>
            <person name="Choi C."/>
            <person name="Clum A."/>
            <person name="Coughlan A.Y."/>
            <person name="Deshpande S."/>
            <person name="Douglass A.P."/>
            <person name="Hanson S.J."/>
            <person name="Klenk H.-P."/>
            <person name="LaButti K.M."/>
            <person name="Lapidus A."/>
            <person name="Lindquist E.A."/>
            <person name="Lipzen A.M."/>
            <person name="Meier-Kolthoff J.P."/>
            <person name="Ohm R.A."/>
            <person name="Otillar R.P."/>
            <person name="Pangilinan J.L."/>
            <person name="Peng Y."/>
            <person name="Rokas A."/>
            <person name="Rosa C.A."/>
            <person name="Scheuner C."/>
            <person name="Sibirny A.A."/>
            <person name="Slot J.C."/>
            <person name="Stielow J.B."/>
            <person name="Sun H."/>
            <person name="Kurtzman C.P."/>
            <person name="Blackwell M."/>
            <person name="Grigoriev I.V."/>
            <person name="Jeffries T.W."/>
        </authorList>
    </citation>
    <scope>NUCLEOTIDE SEQUENCE [LARGE SCALE GENOMIC DNA]</scope>
    <source>
        <strain evidence="10">ATCC 58044 / CBS 1984 / NCYC 433 / NRRL Y-366-8</strain>
    </source>
</reference>
<evidence type="ECO:0000256" key="2">
    <source>
        <dbReference type="ARBA" id="ARBA00007299"/>
    </source>
</evidence>
<evidence type="ECO:0000256" key="1">
    <source>
        <dbReference type="ARBA" id="ARBA00004123"/>
    </source>
</evidence>
<dbReference type="Pfam" id="PF04042">
    <property type="entry name" value="DNA_pol_E_B"/>
    <property type="match status" value="1"/>
</dbReference>
<dbReference type="InterPro" id="IPR054300">
    <property type="entry name" value="OB_DPOA2"/>
</dbReference>
<sequence length="600" mass="67835">MPLKEELIARFGPSIDSPELIRSCQEIINIFTFSVEDLYINWESFIVTKNDGIDLNYTLENLQNLQKYIQSNLVKKNQSVPSSIKSNRKINLANNSFDFLPTTPSIKKRKLVSPIIKTPAHDSIEPINTPTPLKTQESGKIIESLNSNLQISSGLQDSENHVKLIANFDYKKYQFRTMRTKILETADVLDDQIDSFTKIIQSHYNLSSSVFTNPSIISQSETIAVGRIVPENPTIELINAHSLSLEPSRMIGIGKRVPLDLSNLTNYSFFPGQIVALKGKNASGEYFKVDEILTPPLLGAPVSSAQELANSEDCKIVITSGPYTNSNDLKFDQLESLVEKLNNEINPHVVIMFGPFIDITHPAIIKGDLNFPNQKSQPKSLDDVFKLIISPILKKINNKIQIILIPSLKDSISKHSAYPQDSIDRKFYQLTKNFKPFPNPSIFQINETLIGVSNNDIFKDLKDINKGEPNNINRFDRISNHIIEQRRFYPSFPGSTKVKRVDDEDEYSPTSELDVPYLGLTEFGDVIPDILIIPSDLRFFARVVKNVLVINPGNFMKQNSLGTFVQLSIKKPDLSSLTKIENDLYLHDIWKRARVDIIKT</sequence>
<dbReference type="Proteomes" id="UP000094112">
    <property type="component" value="Unassembled WGS sequence"/>
</dbReference>
<dbReference type="Gene3D" id="3.60.21.60">
    <property type="match status" value="2"/>
</dbReference>
<evidence type="ECO:0000256" key="4">
    <source>
        <dbReference type="ARBA" id="ARBA00022705"/>
    </source>
</evidence>
<protein>
    <recommendedName>
        <fullName evidence="3 6">DNA polymerase alpha subunit B</fullName>
    </recommendedName>
</protein>
<evidence type="ECO:0000256" key="5">
    <source>
        <dbReference type="ARBA" id="ARBA00023242"/>
    </source>
</evidence>
<evidence type="ECO:0000313" key="9">
    <source>
        <dbReference type="EMBL" id="ODQ60355.1"/>
    </source>
</evidence>
<comment type="similarity">
    <text evidence="2 6">Belongs to the DNA polymerase alpha subunit B family.</text>
</comment>
<dbReference type="PANTHER" id="PTHR23061:SF12">
    <property type="entry name" value="DNA POLYMERASE ALPHA SUBUNIT B"/>
    <property type="match status" value="1"/>
</dbReference>
<proteinExistence type="inferred from homology"/>
<feature type="domain" description="DNA polymerase alpha subunit B OB" evidence="8">
    <location>
        <begin position="187"/>
        <end position="293"/>
    </location>
</feature>
<dbReference type="GO" id="GO:0005635">
    <property type="term" value="C:nuclear envelope"/>
    <property type="evidence" value="ECO:0007669"/>
    <property type="project" value="EnsemblFungi"/>
</dbReference>
<dbReference type="RefSeq" id="XP_019039562.1">
    <property type="nucleotide sequence ID" value="XM_019185674.1"/>
</dbReference>
<comment type="subcellular location">
    <subcellularLocation>
        <location evidence="1 6">Nucleus</location>
    </subcellularLocation>
</comment>
<dbReference type="OrthoDB" id="336885at2759"/>
<dbReference type="EMBL" id="KV454210">
    <property type="protein sequence ID" value="ODQ60355.1"/>
    <property type="molecule type" value="Genomic_DNA"/>
</dbReference>
<dbReference type="InterPro" id="IPR016722">
    <property type="entry name" value="DNA_pol_alpha_bsu"/>
</dbReference>
<dbReference type="PIRSF" id="PIRSF018300">
    <property type="entry name" value="DNA_pol_alph_2"/>
    <property type="match status" value="1"/>
</dbReference>
<name>A0A1E3P4K6_WICAA</name>
<dbReference type="GO" id="GO:0006270">
    <property type="term" value="P:DNA replication initiation"/>
    <property type="evidence" value="ECO:0007669"/>
    <property type="project" value="EnsemblFungi"/>
</dbReference>
<dbReference type="GeneID" id="30202920"/>
<dbReference type="GO" id="GO:0016233">
    <property type="term" value="P:telomere capping"/>
    <property type="evidence" value="ECO:0007669"/>
    <property type="project" value="EnsemblFungi"/>
</dbReference>
<dbReference type="Pfam" id="PF22062">
    <property type="entry name" value="OB_DPOA2"/>
    <property type="match status" value="1"/>
</dbReference>
<evidence type="ECO:0000259" key="7">
    <source>
        <dbReference type="Pfam" id="PF04042"/>
    </source>
</evidence>
<evidence type="ECO:0000313" key="10">
    <source>
        <dbReference type="Proteomes" id="UP000094112"/>
    </source>
</evidence>
<gene>
    <name evidence="9" type="ORF">WICANDRAFT_84246</name>
</gene>
<dbReference type="STRING" id="683960.A0A1E3P4K6"/>